<dbReference type="GO" id="GO:0034203">
    <property type="term" value="P:glycolipid translocation"/>
    <property type="evidence" value="ECO:0007669"/>
    <property type="project" value="TreeGrafter"/>
</dbReference>
<comment type="subcellular location">
    <subcellularLocation>
        <location evidence="1 9">Endoplasmic reticulum membrane</location>
        <topology evidence="1 9">Multi-pass membrane protein</topology>
    </subcellularLocation>
</comment>
<comment type="pathway">
    <text evidence="2">Protein modification; protein glycosylation.</text>
</comment>
<feature type="transmembrane region" description="Helical" evidence="9">
    <location>
        <begin position="410"/>
        <end position="429"/>
    </location>
</feature>
<evidence type="ECO:0000256" key="7">
    <source>
        <dbReference type="ARBA" id="ARBA00023136"/>
    </source>
</evidence>
<name>A0A553PPR8_TIGCA</name>
<comment type="similarity">
    <text evidence="3 9">Belongs to the RFT1 family.</text>
</comment>
<sequence length="540" mass="61333">MVTQVLSKSIESAFLAIGSCILIRLASLVGEAYVLRLQTKELLGLGVRQKLLFDTLLFLSREAFRKACLSRPPDQKWQGIINLIWLTLPIGLVFSCFFGLIWIFVLEQPPEEYYTQYKWSILLMTVNLLFILAAEPFHVIGQAYLHVKFRSAVDMYWAICGPLSNILVVTFVSNYSDRQIWSGITSIIGSILFLLMHVLYFWFVLRKQNDLMERTTSVNEPDAIPFQSIGEFFPDFRNFAIDQDRWKISWNLIKQGIFRQALMDGEKYMFVGFHLMSIPDQGIYGAIENFMAVPLKLFYVKMEESTHLYFSQTVTREPLADRVKEALPTKHLHLLLKTLTLIGCIFVVFGIPYSHPLLWIYAGDLLIRGSGPLLLKLHMVYIFLLGVNVTSESYVLNALTSRQLERYNKAMGAVTVIYFTSVFGLSQVFGPPGFVLASILNLGLRLIYNFILIGDRHKGSNFSPLDKLLPKPKVLAALTTAVCLCTSSEFYLYADPPQKMLYHLSIGILAFLLVGIFVLRHETSLLRSGSTESPLPGPKD</sequence>
<accession>A0A553PPR8</accession>
<dbReference type="GO" id="GO:0005789">
    <property type="term" value="C:endoplasmic reticulum membrane"/>
    <property type="evidence" value="ECO:0007669"/>
    <property type="project" value="UniProtKB-SubCell"/>
</dbReference>
<reference evidence="10 11" key="1">
    <citation type="journal article" date="2018" name="Nat. Ecol. Evol.">
        <title>Genomic signatures of mitonuclear coevolution across populations of Tigriopus californicus.</title>
        <authorList>
            <person name="Barreto F.S."/>
            <person name="Watson E.T."/>
            <person name="Lima T.G."/>
            <person name="Willett C.S."/>
            <person name="Edmands S."/>
            <person name="Li W."/>
            <person name="Burton R.S."/>
        </authorList>
    </citation>
    <scope>NUCLEOTIDE SEQUENCE [LARGE SCALE GENOMIC DNA]</scope>
    <source>
        <strain evidence="10 11">San Diego</strain>
    </source>
</reference>
<feature type="transmembrane region" description="Helical" evidence="9">
    <location>
        <begin position="500"/>
        <end position="519"/>
    </location>
</feature>
<dbReference type="PANTHER" id="PTHR13117:SF5">
    <property type="entry name" value="PROTEIN RFT1 HOMOLOG"/>
    <property type="match status" value="1"/>
</dbReference>
<dbReference type="OrthoDB" id="6370545at2759"/>
<dbReference type="STRING" id="6832.A0A553PPR8"/>
<evidence type="ECO:0000256" key="3">
    <source>
        <dbReference type="ARBA" id="ARBA00010288"/>
    </source>
</evidence>
<comment type="function">
    <text evidence="8 9">Intramembrane glycolipid transporter that operates in the biosynthetic pathway of dolichol-linked oligosaccharides, the glycan precursors employed in protein asparagine (N)-glycosylation. The sequential addition of sugars to dolichol pyrophosphate produces dolichol-linked oligosaccharides containing fourteen sugars, including two GlcNAcs, nine mannoses and three glucoses. Once assembled, the oligosaccharide is transferred from the lipid to nascent proteins by oligosaccharyltransferases. The assembly of dolichol-linked oligosaccharides begins on the cytosolic side of the endoplasmic reticulum membrane and finishes in its lumen. RFT1 could mediate the translocation of the cytosolically oriented intermediate DolPP-GlcNAc2Man5, produced by ALG11, into the ER lumen where dolichol-linked oligosaccharides assembly continues. However, the intramembrane lipid transporter activity could not be confirmed in vitro.</text>
</comment>
<evidence type="ECO:0000256" key="1">
    <source>
        <dbReference type="ARBA" id="ARBA00004477"/>
    </source>
</evidence>
<dbReference type="AlphaFoldDB" id="A0A553PPR8"/>
<keyword evidence="4 9" id="KW-0812">Transmembrane</keyword>
<feature type="transmembrane region" description="Helical" evidence="9">
    <location>
        <begin position="373"/>
        <end position="390"/>
    </location>
</feature>
<feature type="transmembrane region" description="Helical" evidence="9">
    <location>
        <begin position="334"/>
        <end position="353"/>
    </location>
</feature>
<evidence type="ECO:0000256" key="4">
    <source>
        <dbReference type="ARBA" id="ARBA00022692"/>
    </source>
</evidence>
<keyword evidence="5" id="KW-0256">Endoplasmic reticulum</keyword>
<dbReference type="GO" id="GO:0006488">
    <property type="term" value="P:dolichol-linked oligosaccharide biosynthetic process"/>
    <property type="evidence" value="ECO:0007669"/>
    <property type="project" value="InterPro"/>
</dbReference>
<keyword evidence="11" id="KW-1185">Reference proteome</keyword>
<evidence type="ECO:0000256" key="8">
    <source>
        <dbReference type="ARBA" id="ARBA00045912"/>
    </source>
</evidence>
<dbReference type="PANTHER" id="PTHR13117">
    <property type="entry name" value="ENDOPLASMIC RETICULUM MULTISPAN TRANSMEMBRANE PROTEIN-RELATED"/>
    <property type="match status" value="1"/>
</dbReference>
<dbReference type="Pfam" id="PF04506">
    <property type="entry name" value="Rft-1"/>
    <property type="match status" value="1"/>
</dbReference>
<keyword evidence="7 9" id="KW-0472">Membrane</keyword>
<protein>
    <recommendedName>
        <fullName evidence="9">Protein RFT1 homolog</fullName>
    </recommendedName>
</protein>
<proteinExistence type="inferred from homology"/>
<keyword evidence="6 9" id="KW-1133">Transmembrane helix</keyword>
<evidence type="ECO:0000313" key="10">
    <source>
        <dbReference type="EMBL" id="TRY79679.1"/>
    </source>
</evidence>
<feature type="transmembrane region" description="Helical" evidence="9">
    <location>
        <begin position="80"/>
        <end position="105"/>
    </location>
</feature>
<dbReference type="EMBL" id="VCGU01000002">
    <property type="protein sequence ID" value="TRY79679.1"/>
    <property type="molecule type" value="Genomic_DNA"/>
</dbReference>
<feature type="transmembrane region" description="Helical" evidence="9">
    <location>
        <begin position="12"/>
        <end position="35"/>
    </location>
</feature>
<organism evidence="10 11">
    <name type="scientific">Tigriopus californicus</name>
    <name type="common">Marine copepod</name>
    <dbReference type="NCBI Taxonomy" id="6832"/>
    <lineage>
        <taxon>Eukaryota</taxon>
        <taxon>Metazoa</taxon>
        <taxon>Ecdysozoa</taxon>
        <taxon>Arthropoda</taxon>
        <taxon>Crustacea</taxon>
        <taxon>Multicrustacea</taxon>
        <taxon>Hexanauplia</taxon>
        <taxon>Copepoda</taxon>
        <taxon>Harpacticoida</taxon>
        <taxon>Harpacticidae</taxon>
        <taxon>Tigriopus</taxon>
    </lineage>
</organism>
<feature type="transmembrane region" description="Helical" evidence="9">
    <location>
        <begin position="180"/>
        <end position="205"/>
    </location>
</feature>
<gene>
    <name evidence="10" type="ORF">TCAL_11913</name>
</gene>
<evidence type="ECO:0000313" key="11">
    <source>
        <dbReference type="Proteomes" id="UP000318571"/>
    </source>
</evidence>
<feature type="non-terminal residue" evidence="10">
    <location>
        <position position="540"/>
    </location>
</feature>
<dbReference type="Proteomes" id="UP000318571">
    <property type="component" value="Chromosome 6"/>
</dbReference>
<feature type="transmembrane region" description="Helical" evidence="9">
    <location>
        <begin position="117"/>
        <end position="134"/>
    </location>
</feature>
<comment type="caution">
    <text evidence="10">The sequence shown here is derived from an EMBL/GenBank/DDBJ whole genome shotgun (WGS) entry which is preliminary data.</text>
</comment>
<evidence type="ECO:0000256" key="5">
    <source>
        <dbReference type="ARBA" id="ARBA00022824"/>
    </source>
</evidence>
<evidence type="ECO:0000256" key="2">
    <source>
        <dbReference type="ARBA" id="ARBA00004922"/>
    </source>
</evidence>
<evidence type="ECO:0000256" key="9">
    <source>
        <dbReference type="RuleBase" id="RU365067"/>
    </source>
</evidence>
<evidence type="ECO:0000256" key="6">
    <source>
        <dbReference type="ARBA" id="ARBA00022989"/>
    </source>
</evidence>
<dbReference type="InterPro" id="IPR007594">
    <property type="entry name" value="RFT1"/>
</dbReference>
<dbReference type="OMA" id="QANCINI"/>
<comment type="caution">
    <text evidence="9">Lacks conserved residue(s) required for the propagation of feature annotation.</text>
</comment>